<evidence type="ECO:0000313" key="3">
    <source>
        <dbReference type="EMBL" id="ASP23549.1"/>
    </source>
</evidence>
<gene>
    <name evidence="3" type="ORF">ANTHELSMS3_04651</name>
</gene>
<dbReference type="FunFam" id="3.40.50.720:FF:000084">
    <property type="entry name" value="Short-chain dehydrogenase reductase"/>
    <property type="match status" value="1"/>
</dbReference>
<evidence type="ECO:0000256" key="2">
    <source>
        <dbReference type="ARBA" id="ARBA00023002"/>
    </source>
</evidence>
<dbReference type="AlphaFoldDB" id="A0A222EBH6"/>
<protein>
    <submittedName>
        <fullName evidence="3">3-ketoacyl-ACP reductase</fullName>
    </submittedName>
</protein>
<dbReference type="InterPro" id="IPR036291">
    <property type="entry name" value="NAD(P)-bd_dom_sf"/>
</dbReference>
<comment type="similarity">
    <text evidence="1">Belongs to the short-chain dehydrogenases/reductases (SDR) family.</text>
</comment>
<reference evidence="3 4" key="1">
    <citation type="submission" date="2017-07" db="EMBL/GenBank/DDBJ databases">
        <title>Genome Sequence of Antarctobacter heliothermus Strain SMS3 Isolated from a culture of the Diatom Skeletonema marinoi.</title>
        <authorList>
            <person name="Topel M."/>
            <person name="Pinder M.I.M."/>
            <person name="Johansson O.N."/>
            <person name="Kourtchenko O."/>
            <person name="Godhe A."/>
            <person name="Clarke A.K."/>
        </authorList>
    </citation>
    <scope>NUCLEOTIDE SEQUENCE [LARGE SCALE GENOMIC DNA]</scope>
    <source>
        <strain evidence="3 4">SMS3</strain>
        <plasmid evidence="4">Plasmid psms3-2</plasmid>
    </source>
</reference>
<geneLocation type="plasmid" evidence="4">
    <name>psms3-2</name>
</geneLocation>
<name>A0A222EBH6_9RHOB</name>
<dbReference type="SUPFAM" id="SSF51735">
    <property type="entry name" value="NAD(P)-binding Rossmann-fold domains"/>
    <property type="match status" value="1"/>
</dbReference>
<accession>A0A222EBH6</accession>
<keyword evidence="3" id="KW-0614">Plasmid</keyword>
<proteinExistence type="inferred from homology"/>
<sequence>MAKRLEQCVALVTGAGAVGPGWGNGRTTAVLFAREGAKVIVADRDLAATEETVEIIRGEGGNCVVCEADVTDADSVSALVDRAVSEYGGIDILHNNVGASLPGGPEDMSLEDFRRQLHLNLTSVFLTCKLVLPVMREHGGGVINNVGSIGGLKHLGHNHVGYSASKAGLVQFSRQIAVQYGPEGIRCNTIIPGMIDAPLLEHRVSQLAGRADLETLREQARQRVPLGRRGDAWDVAHAALFLASDEARYITGTELLVDGGLMARSA</sequence>
<keyword evidence="4" id="KW-1185">Reference proteome</keyword>
<dbReference type="InterPro" id="IPR002347">
    <property type="entry name" value="SDR_fam"/>
</dbReference>
<dbReference type="Pfam" id="PF13561">
    <property type="entry name" value="adh_short_C2"/>
    <property type="match status" value="1"/>
</dbReference>
<dbReference type="OrthoDB" id="9797020at2"/>
<dbReference type="PANTHER" id="PTHR43477:SF1">
    <property type="entry name" value="DIHYDROANTICAPSIN 7-DEHYDROGENASE"/>
    <property type="match status" value="1"/>
</dbReference>
<dbReference type="InterPro" id="IPR051122">
    <property type="entry name" value="SDR_DHRS6-like"/>
</dbReference>
<evidence type="ECO:0000256" key="1">
    <source>
        <dbReference type="ARBA" id="ARBA00006484"/>
    </source>
</evidence>
<dbReference type="PANTHER" id="PTHR43477">
    <property type="entry name" value="DIHYDROANTICAPSIN 7-DEHYDROGENASE"/>
    <property type="match status" value="1"/>
</dbReference>
<dbReference type="KEGG" id="aht:ANTHELSMS3_04651"/>
<dbReference type="CDD" id="cd05233">
    <property type="entry name" value="SDR_c"/>
    <property type="match status" value="1"/>
</dbReference>
<evidence type="ECO:0000313" key="4">
    <source>
        <dbReference type="Proteomes" id="UP000203589"/>
    </source>
</evidence>
<keyword evidence="2" id="KW-0560">Oxidoreductase</keyword>
<dbReference type="RefSeq" id="WP_094037622.1">
    <property type="nucleotide sequence ID" value="NZ_CP022542.1"/>
</dbReference>
<dbReference type="InterPro" id="IPR020904">
    <property type="entry name" value="Sc_DH/Rdtase_CS"/>
</dbReference>
<organism evidence="3 4">
    <name type="scientific">Antarctobacter heliothermus</name>
    <dbReference type="NCBI Taxonomy" id="74033"/>
    <lineage>
        <taxon>Bacteria</taxon>
        <taxon>Pseudomonadati</taxon>
        <taxon>Pseudomonadota</taxon>
        <taxon>Alphaproteobacteria</taxon>
        <taxon>Rhodobacterales</taxon>
        <taxon>Roseobacteraceae</taxon>
        <taxon>Antarctobacter</taxon>
    </lineage>
</organism>
<dbReference type="GO" id="GO:0016491">
    <property type="term" value="F:oxidoreductase activity"/>
    <property type="evidence" value="ECO:0007669"/>
    <property type="project" value="UniProtKB-KW"/>
</dbReference>
<dbReference type="PROSITE" id="PS00061">
    <property type="entry name" value="ADH_SHORT"/>
    <property type="match status" value="1"/>
</dbReference>
<dbReference type="PRINTS" id="PR00081">
    <property type="entry name" value="GDHRDH"/>
</dbReference>
<dbReference type="Gene3D" id="3.40.50.720">
    <property type="entry name" value="NAD(P)-binding Rossmann-like Domain"/>
    <property type="match status" value="1"/>
</dbReference>
<dbReference type="EMBL" id="CP022542">
    <property type="protein sequence ID" value="ASP23549.1"/>
    <property type="molecule type" value="Genomic_DNA"/>
</dbReference>
<dbReference type="PRINTS" id="PR00080">
    <property type="entry name" value="SDRFAMILY"/>
</dbReference>
<dbReference type="Proteomes" id="UP000203589">
    <property type="component" value="Plasmid pSMS3-2"/>
</dbReference>